<dbReference type="STRING" id="7897.ENSLACP00000002065"/>
<dbReference type="InterPro" id="IPR026243">
    <property type="entry name" value="HAUS1"/>
</dbReference>
<dbReference type="KEGG" id="lcm:102362025"/>
<keyword evidence="12" id="KW-1185">Reference proteome</keyword>
<dbReference type="EMBL" id="AFYH01228096">
    <property type="status" value="NOT_ANNOTATED_CDS"/>
    <property type="molecule type" value="Genomic_DNA"/>
</dbReference>
<evidence type="ECO:0000256" key="5">
    <source>
        <dbReference type="ARBA" id="ARBA00022701"/>
    </source>
</evidence>
<evidence type="ECO:0000256" key="10">
    <source>
        <dbReference type="SAM" id="Coils"/>
    </source>
</evidence>
<dbReference type="EMBL" id="AFYH01228097">
    <property type="status" value="NOT_ANNOTATED_CDS"/>
    <property type="molecule type" value="Genomic_DNA"/>
</dbReference>
<dbReference type="GO" id="GO:0007098">
    <property type="term" value="P:centrosome cycle"/>
    <property type="evidence" value="ECO:0007669"/>
    <property type="project" value="TreeGrafter"/>
</dbReference>
<reference evidence="11" key="2">
    <citation type="submission" date="2025-08" db="UniProtKB">
        <authorList>
            <consortium name="Ensembl"/>
        </authorList>
    </citation>
    <scope>IDENTIFICATION</scope>
</reference>
<accession>H2ZXE4</accession>
<evidence type="ECO:0000313" key="12">
    <source>
        <dbReference type="Proteomes" id="UP000008672"/>
    </source>
</evidence>
<comment type="subcellular location">
    <subcellularLocation>
        <location evidence="1">Cytoplasm</location>
        <location evidence="1">Cytoskeleton</location>
        <location evidence="1">Spindle</location>
    </subcellularLocation>
</comment>
<dbReference type="EMBL" id="AFYH01228101">
    <property type="status" value="NOT_ANNOTATED_CDS"/>
    <property type="molecule type" value="Genomic_DNA"/>
</dbReference>
<dbReference type="PANTHER" id="PTHR31570:SF1">
    <property type="entry name" value="HAUS AUGMIN-LIKE COMPLEX SUBUNIT 1"/>
    <property type="match status" value="1"/>
</dbReference>
<keyword evidence="8" id="KW-0206">Cytoskeleton</keyword>
<dbReference type="Ensembl" id="ENSLACT00000002079.1">
    <property type="protein sequence ID" value="ENSLACP00000002065.1"/>
    <property type="gene ID" value="ENSLACG00000001846.1"/>
</dbReference>
<keyword evidence="7 10" id="KW-0175">Coiled coil</keyword>
<evidence type="ECO:0000256" key="6">
    <source>
        <dbReference type="ARBA" id="ARBA00022776"/>
    </source>
</evidence>
<organism evidence="11 12">
    <name type="scientific">Latimeria chalumnae</name>
    <name type="common">Coelacanth</name>
    <dbReference type="NCBI Taxonomy" id="7897"/>
    <lineage>
        <taxon>Eukaryota</taxon>
        <taxon>Metazoa</taxon>
        <taxon>Chordata</taxon>
        <taxon>Craniata</taxon>
        <taxon>Vertebrata</taxon>
        <taxon>Euteleostomi</taxon>
        <taxon>Coelacanthiformes</taxon>
        <taxon>Coelacanthidae</taxon>
        <taxon>Latimeria</taxon>
    </lineage>
</organism>
<proteinExistence type="inferred from homology"/>
<dbReference type="AlphaFoldDB" id="H2ZXE4"/>
<dbReference type="PANTHER" id="PTHR31570">
    <property type="entry name" value="HAUS AUGMIN-LIKE COMPLEX SUBUNIT 1"/>
    <property type="match status" value="1"/>
</dbReference>
<dbReference type="GO" id="GO:0005829">
    <property type="term" value="C:cytosol"/>
    <property type="evidence" value="ECO:0007669"/>
    <property type="project" value="TreeGrafter"/>
</dbReference>
<dbReference type="GO" id="GO:0005874">
    <property type="term" value="C:microtubule"/>
    <property type="evidence" value="ECO:0007669"/>
    <property type="project" value="UniProtKB-KW"/>
</dbReference>
<evidence type="ECO:0000256" key="9">
    <source>
        <dbReference type="ARBA" id="ARBA00023306"/>
    </source>
</evidence>
<evidence type="ECO:0000256" key="8">
    <source>
        <dbReference type="ARBA" id="ARBA00023212"/>
    </source>
</evidence>
<dbReference type="EMBL" id="AFYH01228099">
    <property type="status" value="NOT_ANNOTATED_CDS"/>
    <property type="molecule type" value="Genomic_DNA"/>
</dbReference>
<dbReference type="Bgee" id="ENSLACG00000001846">
    <property type="expression patterns" value="Expressed in pelvic fin and 6 other cell types or tissues"/>
</dbReference>
<dbReference type="Pfam" id="PF25762">
    <property type="entry name" value="HAUS1"/>
    <property type="match status" value="1"/>
</dbReference>
<dbReference type="RefSeq" id="XP_006011288.1">
    <property type="nucleotide sequence ID" value="XM_006011226.3"/>
</dbReference>
<evidence type="ECO:0000256" key="2">
    <source>
        <dbReference type="ARBA" id="ARBA00005479"/>
    </source>
</evidence>
<keyword evidence="4" id="KW-0132">Cell division</keyword>
<reference evidence="12" key="1">
    <citation type="submission" date="2011-08" db="EMBL/GenBank/DDBJ databases">
        <title>The draft genome of Latimeria chalumnae.</title>
        <authorList>
            <person name="Di Palma F."/>
            <person name="Alfoldi J."/>
            <person name="Johnson J."/>
            <person name="Berlin A."/>
            <person name="Gnerre S."/>
            <person name="Jaffe D."/>
            <person name="MacCallum I."/>
            <person name="Young S."/>
            <person name="Walker B.J."/>
            <person name="Lander E."/>
            <person name="Lindblad-Toh K."/>
        </authorList>
    </citation>
    <scope>NUCLEOTIDE SEQUENCE [LARGE SCALE GENOMIC DNA]</scope>
    <source>
        <strain evidence="12">Wild caught</strain>
    </source>
</reference>
<name>H2ZXE4_LATCH</name>
<keyword evidence="3" id="KW-0963">Cytoplasm</keyword>
<evidence type="ECO:0000313" key="11">
    <source>
        <dbReference type="Ensembl" id="ENSLACP00000002065.1"/>
    </source>
</evidence>
<gene>
    <name evidence="11" type="primary">HAUS1</name>
</gene>
<dbReference type="InParanoid" id="H2ZXE4"/>
<protein>
    <submittedName>
        <fullName evidence="11">HAUS augmin like complex subunit 1</fullName>
    </submittedName>
</protein>
<dbReference type="EMBL" id="AFYH01228098">
    <property type="status" value="NOT_ANNOTATED_CDS"/>
    <property type="molecule type" value="Genomic_DNA"/>
</dbReference>
<keyword evidence="9" id="KW-0131">Cell cycle</keyword>
<dbReference type="OMA" id="CEAQMES"/>
<dbReference type="GeneTree" id="ENSGT00390000006029"/>
<evidence type="ECO:0000256" key="7">
    <source>
        <dbReference type="ARBA" id="ARBA00023054"/>
    </source>
</evidence>
<dbReference type="GO" id="GO:0005819">
    <property type="term" value="C:spindle"/>
    <property type="evidence" value="ECO:0007669"/>
    <property type="project" value="UniProtKB-SubCell"/>
</dbReference>
<feature type="coiled-coil region" evidence="10">
    <location>
        <begin position="116"/>
        <end position="143"/>
    </location>
</feature>
<sequence>MAAKSDEVTLWLKKKFGEQPIPQYEVNTRTTELLYQQAQINKARDRDVSLLIKDLKQKTAEYGSEASYLQDFLMESVGLSFTSLSSTGSGILNALVDSAMVLNTKDTSSTSYAYAINDLTTDLLTAERRRQKMDQELTELKKKLTAALVLEKSLEEDLVKTEDKLAVETARTEVRIQNVEMIKAKLDSLRFKSKAAEKKLSDNGMNSSLSHQSLVHLSEKLAKLKEETVPLKKKLESYLDLTPNPSLAQVKIEEAKRELAALEAELDEKVDVMEFSLPEQYKRRIT</sequence>
<dbReference type="eggNOG" id="ENOG502QSQA">
    <property type="taxonomic scope" value="Eukaryota"/>
</dbReference>
<reference evidence="11" key="3">
    <citation type="submission" date="2025-09" db="UniProtKB">
        <authorList>
            <consortium name="Ensembl"/>
        </authorList>
    </citation>
    <scope>IDENTIFICATION</scope>
</reference>
<dbReference type="EMBL" id="AFYH01228100">
    <property type="status" value="NOT_ANNOTATED_CDS"/>
    <property type="molecule type" value="Genomic_DNA"/>
</dbReference>
<keyword evidence="6" id="KW-0498">Mitosis</keyword>
<dbReference type="HOGENOM" id="CLU_063322_0_0_1"/>
<evidence type="ECO:0000256" key="3">
    <source>
        <dbReference type="ARBA" id="ARBA00022490"/>
    </source>
</evidence>
<evidence type="ECO:0000256" key="4">
    <source>
        <dbReference type="ARBA" id="ARBA00022618"/>
    </source>
</evidence>
<dbReference type="Proteomes" id="UP000008672">
    <property type="component" value="Unassembled WGS sequence"/>
</dbReference>
<dbReference type="GeneID" id="102362025"/>
<evidence type="ECO:0000256" key="1">
    <source>
        <dbReference type="ARBA" id="ARBA00004186"/>
    </source>
</evidence>
<dbReference type="EMBL" id="AFYH01228095">
    <property type="status" value="NOT_ANNOTATED_CDS"/>
    <property type="molecule type" value="Genomic_DNA"/>
</dbReference>
<dbReference type="CTD" id="115106"/>
<dbReference type="OrthoDB" id="5372507at2759"/>
<keyword evidence="5" id="KW-0493">Microtubule</keyword>
<dbReference type="GO" id="GO:0051225">
    <property type="term" value="P:spindle assembly"/>
    <property type="evidence" value="ECO:0007669"/>
    <property type="project" value="InterPro"/>
</dbReference>
<dbReference type="FunCoup" id="H2ZXE4">
    <property type="interactions" value="807"/>
</dbReference>
<dbReference type="GO" id="GO:0070652">
    <property type="term" value="C:HAUS complex"/>
    <property type="evidence" value="ECO:0007669"/>
    <property type="project" value="InterPro"/>
</dbReference>
<dbReference type="PRINTS" id="PR02087">
    <property type="entry name" value="HAUSAUGMINL1"/>
</dbReference>
<comment type="similarity">
    <text evidence="2">Belongs to the HAUS1 family.</text>
</comment>
<dbReference type="GO" id="GO:0051301">
    <property type="term" value="P:cell division"/>
    <property type="evidence" value="ECO:0007669"/>
    <property type="project" value="UniProtKB-KW"/>
</dbReference>